<dbReference type="SUPFAM" id="SSF57840">
    <property type="entry name" value="Ribosomal protein L36"/>
    <property type="match status" value="1"/>
</dbReference>
<dbReference type="NCBIfam" id="TIGR01022">
    <property type="entry name" value="rpmJ_bact"/>
    <property type="match status" value="1"/>
</dbReference>
<evidence type="ECO:0000256" key="1">
    <source>
        <dbReference type="ARBA" id="ARBA00007645"/>
    </source>
</evidence>
<protein>
    <recommendedName>
        <fullName evidence="5">Large ribosomal subunit protein bL36</fullName>
    </recommendedName>
</protein>
<proteinExistence type="inferred from homology"/>
<dbReference type="InterPro" id="IPR000473">
    <property type="entry name" value="Ribosomal_bL36"/>
</dbReference>
<keyword evidence="3 5" id="KW-0689">Ribosomal protein</keyword>
<dbReference type="PROSITE" id="PS00828">
    <property type="entry name" value="RIBOSOMAL_L36"/>
    <property type="match status" value="1"/>
</dbReference>
<dbReference type="Pfam" id="PF00444">
    <property type="entry name" value="Ribosomal_L36"/>
    <property type="match status" value="1"/>
</dbReference>
<dbReference type="AlphaFoldDB" id="A0A7C5YRM9"/>
<organism evidence="8">
    <name type="scientific">candidate division CPR3 bacterium</name>
    <dbReference type="NCBI Taxonomy" id="2268181"/>
    <lineage>
        <taxon>Bacteria</taxon>
        <taxon>Bacteria division CPR3</taxon>
    </lineage>
</organism>
<dbReference type="GO" id="GO:0005840">
    <property type="term" value="C:ribosome"/>
    <property type="evidence" value="ECO:0007669"/>
    <property type="project" value="UniProtKB-KW"/>
</dbReference>
<dbReference type="PANTHER" id="PTHR46909:SF1">
    <property type="entry name" value="LARGE RIBOSOMAL SUBUNIT PROTEIN BL36M"/>
    <property type="match status" value="1"/>
</dbReference>
<keyword evidence="2" id="KW-0809">Transit peptide</keyword>
<keyword evidence="4 5" id="KW-0687">Ribonucleoprotein</keyword>
<sequence>MKNVVSLKKRCDYCYFVKREGRLYIYCKKNPKHKQRQGRGHGKNVKKVRKSKGK</sequence>
<reference evidence="8" key="1">
    <citation type="journal article" date="2020" name="mSystems">
        <title>Genome- and Community-Level Interaction Insights into Carbon Utilization and Element Cycling Functions of Hydrothermarchaeota in Hydrothermal Sediment.</title>
        <authorList>
            <person name="Zhou Z."/>
            <person name="Liu Y."/>
            <person name="Xu W."/>
            <person name="Pan J."/>
            <person name="Luo Z.H."/>
            <person name="Li M."/>
        </authorList>
    </citation>
    <scope>NUCLEOTIDE SEQUENCE [LARGE SCALE GENOMIC DNA]</scope>
    <source>
        <strain evidence="8">SpSt-1042</strain>
    </source>
</reference>
<dbReference type="InterPro" id="IPR052143">
    <property type="entry name" value="Mitoribosomal_bL36m"/>
</dbReference>
<comment type="similarity">
    <text evidence="1 5 6">Belongs to the bacterial ribosomal protein bL36 family.</text>
</comment>
<evidence type="ECO:0000256" key="2">
    <source>
        <dbReference type="ARBA" id="ARBA00022946"/>
    </source>
</evidence>
<dbReference type="EMBL" id="DRVY01000011">
    <property type="protein sequence ID" value="HHR91935.1"/>
    <property type="molecule type" value="Genomic_DNA"/>
</dbReference>
<dbReference type="GO" id="GO:0006412">
    <property type="term" value="P:translation"/>
    <property type="evidence" value="ECO:0007669"/>
    <property type="project" value="UniProtKB-UniRule"/>
</dbReference>
<evidence type="ECO:0000256" key="6">
    <source>
        <dbReference type="RuleBase" id="RU000571"/>
    </source>
</evidence>
<gene>
    <name evidence="5 8" type="primary">rpmJ</name>
    <name evidence="8" type="ORF">ENL96_00260</name>
</gene>
<evidence type="ECO:0000256" key="7">
    <source>
        <dbReference type="SAM" id="MobiDB-lite"/>
    </source>
</evidence>
<evidence type="ECO:0000256" key="4">
    <source>
        <dbReference type="ARBA" id="ARBA00023274"/>
    </source>
</evidence>
<evidence type="ECO:0000256" key="5">
    <source>
        <dbReference type="HAMAP-Rule" id="MF_00251"/>
    </source>
</evidence>
<dbReference type="GO" id="GO:1990904">
    <property type="term" value="C:ribonucleoprotein complex"/>
    <property type="evidence" value="ECO:0007669"/>
    <property type="project" value="UniProtKB-KW"/>
</dbReference>
<name>A0A7C5YRM9_UNCC3</name>
<comment type="caution">
    <text evidence="8">The sequence shown here is derived from an EMBL/GenBank/DDBJ whole genome shotgun (WGS) entry which is preliminary data.</text>
</comment>
<dbReference type="PANTHER" id="PTHR46909">
    <property type="entry name" value="39S RIBOSOMAL PROTEIN L36, MITOCHONDRIAL"/>
    <property type="match status" value="1"/>
</dbReference>
<feature type="region of interest" description="Disordered" evidence="7">
    <location>
        <begin position="31"/>
        <end position="54"/>
    </location>
</feature>
<dbReference type="InterPro" id="IPR035977">
    <property type="entry name" value="Ribosomal_bL36_sp"/>
</dbReference>
<accession>A0A7C5YRM9</accession>
<dbReference type="GO" id="GO:0003735">
    <property type="term" value="F:structural constituent of ribosome"/>
    <property type="evidence" value="ECO:0007669"/>
    <property type="project" value="InterPro"/>
</dbReference>
<evidence type="ECO:0000256" key="3">
    <source>
        <dbReference type="ARBA" id="ARBA00022980"/>
    </source>
</evidence>
<dbReference type="HAMAP" id="MF_00251">
    <property type="entry name" value="Ribosomal_bL36"/>
    <property type="match status" value="1"/>
</dbReference>
<evidence type="ECO:0000313" key="8">
    <source>
        <dbReference type="EMBL" id="HHR91935.1"/>
    </source>
</evidence>